<gene>
    <name evidence="1" type="ORF">B6254_0740</name>
</gene>
<proteinExistence type="predicted"/>
<dbReference type="AlphaFoldDB" id="A0A2S1KQ54"/>
<dbReference type="EMBL" id="CP020928">
    <property type="protein sequence ID" value="AWF95147.1"/>
    <property type="molecule type" value="Genomic_DNA"/>
</dbReference>
<organism evidence="1 2">
    <name type="scientific">Weissella cibaria</name>
    <dbReference type="NCBI Taxonomy" id="137591"/>
    <lineage>
        <taxon>Bacteria</taxon>
        <taxon>Bacillati</taxon>
        <taxon>Bacillota</taxon>
        <taxon>Bacilli</taxon>
        <taxon>Lactobacillales</taxon>
        <taxon>Lactobacillaceae</taxon>
        <taxon>Weissella</taxon>
    </lineage>
</organism>
<evidence type="ECO:0000313" key="1">
    <source>
        <dbReference type="EMBL" id="AWF95147.1"/>
    </source>
</evidence>
<name>A0A2S1KQ54_9LACO</name>
<reference evidence="1 2" key="1">
    <citation type="submission" date="2017-04" db="EMBL/GenBank/DDBJ databases">
        <title>Weissella cibaria strain m2 complete genome.</title>
        <authorList>
            <person name="Pan Q."/>
            <person name="Tan M."/>
            <person name="Yao F."/>
            <person name="Su S."/>
        </authorList>
    </citation>
    <scope>NUCLEOTIDE SEQUENCE [LARGE SCALE GENOMIC DNA]</scope>
    <source>
        <strain evidence="1 2">M2</strain>
    </source>
</reference>
<accession>A0A2S1KQ54</accession>
<dbReference type="Proteomes" id="UP000244870">
    <property type="component" value="Chromosome"/>
</dbReference>
<protein>
    <submittedName>
        <fullName evidence="1">Uncharacterized protein</fullName>
    </submittedName>
</protein>
<evidence type="ECO:0000313" key="2">
    <source>
        <dbReference type="Proteomes" id="UP000244870"/>
    </source>
</evidence>
<sequence>MDLELFEKDVMVNLHWSVNDVEEAEYESLMSIMNASEDNRMMSSEDMMKMWNGLPG</sequence>